<keyword evidence="6 11" id="KW-0732">Signal</keyword>
<evidence type="ECO:0000313" key="12">
    <source>
        <dbReference type="EMBL" id="VDL76117.1"/>
    </source>
</evidence>
<dbReference type="InterPro" id="IPR002213">
    <property type="entry name" value="UDP_glucos_trans"/>
</dbReference>
<accession>A0A0N4Y8H7</accession>
<evidence type="ECO:0000256" key="4">
    <source>
        <dbReference type="ARBA" id="ARBA00022679"/>
    </source>
</evidence>
<evidence type="ECO:0000256" key="3">
    <source>
        <dbReference type="ARBA" id="ARBA00022676"/>
    </source>
</evidence>
<keyword evidence="5 11" id="KW-0812">Transmembrane</keyword>
<evidence type="ECO:0000256" key="11">
    <source>
        <dbReference type="RuleBase" id="RU362059"/>
    </source>
</evidence>
<dbReference type="PANTHER" id="PTHR48043">
    <property type="entry name" value="EG:EG0003.4 PROTEIN-RELATED"/>
    <property type="match status" value="1"/>
</dbReference>
<dbReference type="OMA" id="DIMAITA"/>
<reference evidence="14" key="1">
    <citation type="submission" date="2017-02" db="UniProtKB">
        <authorList>
            <consortium name="WormBaseParasite"/>
        </authorList>
    </citation>
    <scope>IDENTIFICATION</scope>
</reference>
<evidence type="ECO:0000256" key="6">
    <source>
        <dbReference type="ARBA" id="ARBA00022729"/>
    </source>
</evidence>
<protein>
    <recommendedName>
        <fullName evidence="11">UDP-glucuronosyltransferase</fullName>
        <ecNumber evidence="11">2.4.1.17</ecNumber>
    </recommendedName>
</protein>
<evidence type="ECO:0000313" key="14">
    <source>
        <dbReference type="WBParaSite" id="NBR_0001252701-mRNA-1"/>
    </source>
</evidence>
<dbReference type="FunFam" id="3.40.50.2000:FF:000038">
    <property type="entry name" value="UDP-GlucuronosylTransferase"/>
    <property type="match status" value="1"/>
</dbReference>
<evidence type="ECO:0000256" key="9">
    <source>
        <dbReference type="ARBA" id="ARBA00047475"/>
    </source>
</evidence>
<keyword evidence="4 10" id="KW-0808">Transferase</keyword>
<dbReference type="GO" id="GO:0015020">
    <property type="term" value="F:glucuronosyltransferase activity"/>
    <property type="evidence" value="ECO:0007669"/>
    <property type="project" value="UniProtKB-EC"/>
</dbReference>
<feature type="transmembrane region" description="Helical" evidence="11">
    <location>
        <begin position="425"/>
        <end position="449"/>
    </location>
</feature>
<dbReference type="PROSITE" id="PS00375">
    <property type="entry name" value="UDPGT"/>
    <property type="match status" value="1"/>
</dbReference>
<dbReference type="STRING" id="27835.A0A0N4Y8H7"/>
<comment type="subcellular location">
    <subcellularLocation>
        <location evidence="1 11">Membrane</location>
        <topology evidence="1 11">Single-pass membrane protein</topology>
    </subcellularLocation>
</comment>
<feature type="chain" id="PRO_5043073264" description="UDP-glucuronosyltransferase" evidence="11">
    <location>
        <begin position="21"/>
        <end position="464"/>
    </location>
</feature>
<keyword evidence="3 10" id="KW-0328">Glycosyltransferase</keyword>
<dbReference type="InterPro" id="IPR050271">
    <property type="entry name" value="UDP-glycosyltransferase"/>
</dbReference>
<evidence type="ECO:0000256" key="10">
    <source>
        <dbReference type="RuleBase" id="RU003718"/>
    </source>
</evidence>
<comment type="catalytic activity">
    <reaction evidence="9 11">
        <text>glucuronate acceptor + UDP-alpha-D-glucuronate = acceptor beta-D-glucuronoside + UDP + H(+)</text>
        <dbReference type="Rhea" id="RHEA:21032"/>
        <dbReference type="ChEBI" id="CHEBI:15378"/>
        <dbReference type="ChEBI" id="CHEBI:58052"/>
        <dbReference type="ChEBI" id="CHEBI:58223"/>
        <dbReference type="ChEBI" id="CHEBI:132367"/>
        <dbReference type="ChEBI" id="CHEBI:132368"/>
        <dbReference type="EC" id="2.4.1.17"/>
    </reaction>
</comment>
<proteinExistence type="inferred from homology"/>
<dbReference type="SUPFAM" id="SSF53756">
    <property type="entry name" value="UDP-Glycosyltransferase/glycogen phosphorylase"/>
    <property type="match status" value="1"/>
</dbReference>
<keyword evidence="13" id="KW-1185">Reference proteome</keyword>
<feature type="signal peptide" evidence="11">
    <location>
        <begin position="1"/>
        <end position="20"/>
    </location>
</feature>
<reference evidence="12 13" key="2">
    <citation type="submission" date="2018-11" db="EMBL/GenBank/DDBJ databases">
        <authorList>
            <consortium name="Pathogen Informatics"/>
        </authorList>
    </citation>
    <scope>NUCLEOTIDE SEQUENCE [LARGE SCALE GENOMIC DNA]</scope>
</reference>
<dbReference type="Gene3D" id="3.40.50.2000">
    <property type="entry name" value="Glycogen Phosphorylase B"/>
    <property type="match status" value="1"/>
</dbReference>
<evidence type="ECO:0000313" key="13">
    <source>
        <dbReference type="Proteomes" id="UP000271162"/>
    </source>
</evidence>
<organism evidence="14">
    <name type="scientific">Nippostrongylus brasiliensis</name>
    <name type="common">Rat hookworm</name>
    <dbReference type="NCBI Taxonomy" id="27835"/>
    <lineage>
        <taxon>Eukaryota</taxon>
        <taxon>Metazoa</taxon>
        <taxon>Ecdysozoa</taxon>
        <taxon>Nematoda</taxon>
        <taxon>Chromadorea</taxon>
        <taxon>Rhabditida</taxon>
        <taxon>Rhabditina</taxon>
        <taxon>Rhabditomorpha</taxon>
        <taxon>Strongyloidea</taxon>
        <taxon>Heligmosomidae</taxon>
        <taxon>Nippostrongylus</taxon>
    </lineage>
</organism>
<evidence type="ECO:0000256" key="5">
    <source>
        <dbReference type="ARBA" id="ARBA00022692"/>
    </source>
</evidence>
<evidence type="ECO:0000256" key="8">
    <source>
        <dbReference type="ARBA" id="ARBA00023136"/>
    </source>
</evidence>
<evidence type="ECO:0000256" key="7">
    <source>
        <dbReference type="ARBA" id="ARBA00022989"/>
    </source>
</evidence>
<keyword evidence="7 11" id="KW-1133">Transmembrane helix</keyword>
<dbReference type="EMBL" id="UYSL01020784">
    <property type="protein sequence ID" value="VDL76117.1"/>
    <property type="molecule type" value="Genomic_DNA"/>
</dbReference>
<dbReference type="InterPro" id="IPR035595">
    <property type="entry name" value="UDP_glycos_trans_CS"/>
</dbReference>
<dbReference type="EC" id="2.4.1.17" evidence="11"/>
<dbReference type="AlphaFoldDB" id="A0A0N4Y8H7"/>
<gene>
    <name evidence="12" type="ORF">NBR_LOCUS12528</name>
</gene>
<evidence type="ECO:0000256" key="2">
    <source>
        <dbReference type="ARBA" id="ARBA00009995"/>
    </source>
</evidence>
<dbReference type="GO" id="GO:0016020">
    <property type="term" value="C:membrane"/>
    <property type="evidence" value="ECO:0007669"/>
    <property type="project" value="UniProtKB-SubCell"/>
</dbReference>
<dbReference type="Pfam" id="PF00201">
    <property type="entry name" value="UDPGT"/>
    <property type="match status" value="1"/>
</dbReference>
<dbReference type="CDD" id="cd03784">
    <property type="entry name" value="GT1_Gtf-like"/>
    <property type="match status" value="1"/>
</dbReference>
<name>A0A0N4Y8H7_NIPBR</name>
<dbReference type="WBParaSite" id="NBR_0001252701-mRNA-1">
    <property type="protein sequence ID" value="NBR_0001252701-mRNA-1"/>
    <property type="gene ID" value="NBR_0001252701"/>
</dbReference>
<evidence type="ECO:0000256" key="1">
    <source>
        <dbReference type="ARBA" id="ARBA00004167"/>
    </source>
</evidence>
<dbReference type="Proteomes" id="UP000271162">
    <property type="component" value="Unassembled WGS sequence"/>
</dbReference>
<comment type="similarity">
    <text evidence="2 10">Belongs to the UDP-glycosyltransferase family.</text>
</comment>
<sequence>MLRNGVILLLLSICATSSYKFLVYSPIFGYSHTNFMGAIADTLTEAGHDVLTKNIIKTPPDPRTVEMQKDRADMVSKMWTMKPTLLGLLQRLENEKFDVGISEVFTMCGLGIFETLHIPATIAAFAGVHLDLVSKCMSGTSDRMGFTDRLMNVVDSFGGEMFFGQTFSSEIVALRAKFGPQFKSYEELLAQASYMFTNSNPYLDYPRPMLHKTVPLGGITVPRDKKKNVLPKEWDSILNARKRTVFVSFGSVAQKTLLSVFESMPDTTFIWKYEEKGAKLADHLKNVHLSTWVPQNALLADPRLTVFVTHGGLGSTTELAHLGKPAILIPIFADQPRNAQMLAKHGTGIVLTKYDLENPRKLKESLERIFSDESFSQNATRLSEMLLSPPISAKQLLIRHSEFAAKFGRLPNLDPYGRQLSFVEYFLLDVFLAAIVVIVVAVVVTVMIFRKCLSLFSAKKKKVD</sequence>
<dbReference type="PANTHER" id="PTHR48043:SF23">
    <property type="entry name" value="UDP-GLUCURONOSYLTRANSFERASE"/>
    <property type="match status" value="1"/>
</dbReference>
<keyword evidence="8 11" id="KW-0472">Membrane</keyword>